<evidence type="ECO:0000313" key="8">
    <source>
        <dbReference type="Proteomes" id="UP000193642"/>
    </source>
</evidence>
<dbReference type="GO" id="GO:0016491">
    <property type="term" value="F:oxidoreductase activity"/>
    <property type="evidence" value="ECO:0007669"/>
    <property type="project" value="UniProtKB-KW"/>
</dbReference>
<dbReference type="SUPFAM" id="SSF51905">
    <property type="entry name" value="FAD/NAD(P)-binding domain"/>
    <property type="match status" value="1"/>
</dbReference>
<feature type="binding site" evidence="3">
    <location>
        <position position="28"/>
    </location>
    <ligand>
        <name>FAD</name>
        <dbReference type="ChEBI" id="CHEBI:57692"/>
    </ligand>
</feature>
<dbReference type="EC" id="1.4.3.-" evidence="4"/>
<dbReference type="Pfam" id="PF01593">
    <property type="entry name" value="Amino_oxidase"/>
    <property type="match status" value="2"/>
</dbReference>
<evidence type="ECO:0000256" key="2">
    <source>
        <dbReference type="ARBA" id="ARBA00023002"/>
    </source>
</evidence>
<evidence type="ECO:0000256" key="3">
    <source>
        <dbReference type="PIRSR" id="PIRSR601613-1"/>
    </source>
</evidence>
<feature type="domain" description="Amine oxidase" evidence="6">
    <location>
        <begin position="28"/>
        <end position="140"/>
    </location>
</feature>
<comment type="cofactor">
    <cofactor evidence="1 4">
        <name>FAD</name>
        <dbReference type="ChEBI" id="CHEBI:57692"/>
    </cofactor>
</comment>
<feature type="chain" id="PRO_5012417868" description="Amine oxidase" evidence="5">
    <location>
        <begin position="18"/>
        <end position="476"/>
    </location>
</feature>
<reference evidence="7 8" key="1">
    <citation type="submission" date="2016-07" db="EMBL/GenBank/DDBJ databases">
        <title>Pervasive Adenine N6-methylation of Active Genes in Fungi.</title>
        <authorList>
            <consortium name="DOE Joint Genome Institute"/>
            <person name="Mondo S.J."/>
            <person name="Dannebaum R.O."/>
            <person name="Kuo R.C."/>
            <person name="Labutti K."/>
            <person name="Haridas S."/>
            <person name="Kuo A."/>
            <person name="Salamov A."/>
            <person name="Ahrendt S.R."/>
            <person name="Lipzen A."/>
            <person name="Sullivan W."/>
            <person name="Andreopoulos W.B."/>
            <person name="Clum A."/>
            <person name="Lindquist E."/>
            <person name="Daum C."/>
            <person name="Ramamoorthy G.K."/>
            <person name="Gryganskyi A."/>
            <person name="Culley D."/>
            <person name="Magnuson J.K."/>
            <person name="James T.Y."/>
            <person name="O'Malley M.A."/>
            <person name="Stajich J.E."/>
            <person name="Spatafora J.W."/>
            <person name="Visel A."/>
            <person name="Grigoriev I.V."/>
        </authorList>
    </citation>
    <scope>NUCLEOTIDE SEQUENCE [LARGE SCALE GENOMIC DNA]</scope>
    <source>
        <strain evidence="7 8">JEL800</strain>
    </source>
</reference>
<evidence type="ECO:0000259" key="6">
    <source>
        <dbReference type="Pfam" id="PF01593"/>
    </source>
</evidence>
<keyword evidence="4" id="KW-0274">FAD</keyword>
<dbReference type="PANTHER" id="PTHR10742:SF313">
    <property type="entry name" value="AMINE OXIDASE"/>
    <property type="match status" value="1"/>
</dbReference>
<feature type="binding site" evidence="3">
    <location>
        <begin position="47"/>
        <end position="48"/>
    </location>
    <ligand>
        <name>FAD</name>
        <dbReference type="ChEBI" id="CHEBI:57692"/>
    </ligand>
</feature>
<keyword evidence="4" id="KW-0285">Flavoprotein</keyword>
<protein>
    <recommendedName>
        <fullName evidence="4">Amine oxidase</fullName>
        <ecNumber evidence="4">1.4.3.-</ecNumber>
    </recommendedName>
</protein>
<sequence>MQIHSVILLSLVAFAQATSVIVLGAGASGIFAAKQLKAAGIDVTILEARPDAIGGRMHKVEFPPKSGRFVELGANWIEGLGSNITNPVLPLVQKWGVNFKPTDFTNTTYRSASGSFDQSVFQDRLAAFSAITEMTSELSDKRMAADALDISLRAGYRMAGWYPKDEIDYAIEWNTFDYEQAETPDDFIMDKPAEFGCGYGSNCLKLNKTVSEIRWAVGNDGVSALDLPVSRQSPVKVTCKDGSVYTADYVISSFSLGVLQNVDVKFAPTLPDWKIQSIHSFHMAAYTKIFISFPSKFWTDNTEFIWYGATRRGEFTNWQVFDAAPYKEYFKGEHVLLCTVTDQVAFRIERQSDEQTKAELVQVLKNMYGPKVPNASAILVPRWNSDPLFRGSFTNWPIGMIKEEFDNLVAPINRLWFTGEHTSLEYFGYVHGAILAGTKTGDDVVKCIKNGCPKYPYHPVIHNAHGTTKFGKGERQ</sequence>
<dbReference type="SUPFAM" id="SSF54373">
    <property type="entry name" value="FAD-linked reductases, C-terminal domain"/>
    <property type="match status" value="1"/>
</dbReference>
<dbReference type="InterPro" id="IPR002937">
    <property type="entry name" value="Amino_oxidase"/>
</dbReference>
<keyword evidence="5" id="KW-0732">Signal</keyword>
<accession>A0A1Y2CAB1</accession>
<organism evidence="7 8">
    <name type="scientific">Rhizoclosmatium globosum</name>
    <dbReference type="NCBI Taxonomy" id="329046"/>
    <lineage>
        <taxon>Eukaryota</taxon>
        <taxon>Fungi</taxon>
        <taxon>Fungi incertae sedis</taxon>
        <taxon>Chytridiomycota</taxon>
        <taxon>Chytridiomycota incertae sedis</taxon>
        <taxon>Chytridiomycetes</taxon>
        <taxon>Chytridiales</taxon>
        <taxon>Chytriomycetaceae</taxon>
        <taxon>Rhizoclosmatium</taxon>
    </lineage>
</organism>
<proteinExistence type="inferred from homology"/>
<comment type="caution">
    <text evidence="7">The sequence shown here is derived from an EMBL/GenBank/DDBJ whole genome shotgun (WGS) entry which is preliminary data.</text>
</comment>
<evidence type="ECO:0000256" key="4">
    <source>
        <dbReference type="RuleBase" id="RU362067"/>
    </source>
</evidence>
<evidence type="ECO:0000256" key="1">
    <source>
        <dbReference type="ARBA" id="ARBA00001974"/>
    </source>
</evidence>
<dbReference type="InterPro" id="IPR001613">
    <property type="entry name" value="Flavin_amine_oxidase"/>
</dbReference>
<feature type="signal peptide" evidence="5">
    <location>
        <begin position="1"/>
        <end position="17"/>
    </location>
</feature>
<dbReference type="Gene3D" id="3.50.50.60">
    <property type="entry name" value="FAD/NAD(P)-binding domain"/>
    <property type="match status" value="1"/>
</dbReference>
<keyword evidence="2 4" id="KW-0560">Oxidoreductase</keyword>
<keyword evidence="8" id="KW-1185">Reference proteome</keyword>
<dbReference type="PANTHER" id="PTHR10742">
    <property type="entry name" value="FLAVIN MONOAMINE OXIDASE"/>
    <property type="match status" value="1"/>
</dbReference>
<dbReference type="InterPro" id="IPR036188">
    <property type="entry name" value="FAD/NAD-bd_sf"/>
</dbReference>
<dbReference type="AlphaFoldDB" id="A0A1Y2CAB1"/>
<dbReference type="PRINTS" id="PR00757">
    <property type="entry name" value="AMINEOXDASEF"/>
</dbReference>
<dbReference type="Gene3D" id="3.90.660.10">
    <property type="match status" value="1"/>
</dbReference>
<dbReference type="STRING" id="329046.A0A1Y2CAB1"/>
<name>A0A1Y2CAB1_9FUNG</name>
<dbReference type="InterPro" id="IPR050281">
    <property type="entry name" value="Flavin_monoamine_oxidase"/>
</dbReference>
<feature type="domain" description="Amine oxidase" evidence="6">
    <location>
        <begin position="204"/>
        <end position="444"/>
    </location>
</feature>
<dbReference type="GO" id="GO:0006598">
    <property type="term" value="P:polyamine catabolic process"/>
    <property type="evidence" value="ECO:0007669"/>
    <property type="project" value="TreeGrafter"/>
</dbReference>
<dbReference type="Proteomes" id="UP000193642">
    <property type="component" value="Unassembled WGS sequence"/>
</dbReference>
<evidence type="ECO:0000256" key="5">
    <source>
        <dbReference type="SAM" id="SignalP"/>
    </source>
</evidence>
<dbReference type="OrthoDB" id="5046242at2759"/>
<feature type="binding site" evidence="3">
    <location>
        <position position="222"/>
    </location>
    <ligand>
        <name>FAD</name>
        <dbReference type="ChEBI" id="CHEBI:57692"/>
    </ligand>
</feature>
<gene>
    <name evidence="7" type="ORF">BCR33DRAFT_717102</name>
</gene>
<dbReference type="EMBL" id="MCGO01000023">
    <property type="protein sequence ID" value="ORY43978.1"/>
    <property type="molecule type" value="Genomic_DNA"/>
</dbReference>
<evidence type="ECO:0000313" key="7">
    <source>
        <dbReference type="EMBL" id="ORY43978.1"/>
    </source>
</evidence>
<comment type="similarity">
    <text evidence="4">Belongs to the flavin monoamine oxidase family.</text>
</comment>